<dbReference type="GeneID" id="97989554"/>
<sequence>MEYRYAGRLSNIRASEIRELLKLTERPEVISFAGGLPASELFPIQEIKEVNDYVLDCCGEQALQYTTTEGFQPLRRWIAERMNSRLGTSFDEDNIMITHGSQQALDLTGKVFLEEGDVVLCESPTYLAAISAFRAYGCRFAEVETDEDGMVISRLEKALEENPGAKLIYIVPDFQNPTGRTWSLARRRQLAELSAKYNVVVIEDNPYGELRYEGDFLPSVKSFDKEGNVLCTGTFSKIFCPGYRIGWIAGEKEVIRKYVLVKQGVDLQCNTVAQMVISSFLEKYDIDEHIDKIREVYHRRRDAAVDSIERFFPDNIKYTNPEGGLFLWVELDGKVNTTKLLEKCLEQDVAFVPGDSFYPNSGKSNTMRINFSNTQEEKIVEGIRRIGNAIRALYGID</sequence>
<comment type="subunit">
    <text evidence="3">Homodimer.</text>
</comment>
<evidence type="ECO:0000256" key="2">
    <source>
        <dbReference type="ARBA" id="ARBA00007441"/>
    </source>
</evidence>
<keyword evidence="9" id="KW-1185">Reference proteome</keyword>
<evidence type="ECO:0000313" key="9">
    <source>
        <dbReference type="Proteomes" id="UP000260812"/>
    </source>
</evidence>
<dbReference type="PANTHER" id="PTHR42790">
    <property type="entry name" value="AMINOTRANSFERASE"/>
    <property type="match status" value="1"/>
</dbReference>
<keyword evidence="6" id="KW-0663">Pyridoxal phosphate</keyword>
<keyword evidence="5 8" id="KW-0808">Transferase</keyword>
<evidence type="ECO:0000256" key="4">
    <source>
        <dbReference type="ARBA" id="ARBA00022576"/>
    </source>
</evidence>
<reference evidence="8" key="1">
    <citation type="submission" date="2018-08" db="EMBL/GenBank/DDBJ databases">
        <title>A genome reference for cultivated species of the human gut microbiota.</title>
        <authorList>
            <person name="Zou Y."/>
            <person name="Xue W."/>
            <person name="Luo G."/>
        </authorList>
    </citation>
    <scope>NUCLEOTIDE SEQUENCE [LARGE SCALE GENOMIC DNA]</scope>
    <source>
        <strain evidence="8">TF05-5AC</strain>
    </source>
</reference>
<comment type="caution">
    <text evidence="8">The sequence shown here is derived from an EMBL/GenBank/DDBJ whole genome shotgun (WGS) entry which is preliminary data.</text>
</comment>
<name>A0A3E3HY46_9FIRM</name>
<comment type="cofactor">
    <cofactor evidence="1">
        <name>pyridoxal 5'-phosphate</name>
        <dbReference type="ChEBI" id="CHEBI:597326"/>
    </cofactor>
</comment>
<feature type="domain" description="Aminotransferase class I/classII large" evidence="7">
    <location>
        <begin position="59"/>
        <end position="386"/>
    </location>
</feature>
<dbReference type="Gene3D" id="3.40.640.10">
    <property type="entry name" value="Type I PLP-dependent aspartate aminotransferase-like (Major domain)"/>
    <property type="match status" value="1"/>
</dbReference>
<evidence type="ECO:0000256" key="1">
    <source>
        <dbReference type="ARBA" id="ARBA00001933"/>
    </source>
</evidence>
<dbReference type="SUPFAM" id="SSF53383">
    <property type="entry name" value="PLP-dependent transferases"/>
    <property type="match status" value="1"/>
</dbReference>
<dbReference type="GO" id="GO:1901605">
    <property type="term" value="P:alpha-amino acid metabolic process"/>
    <property type="evidence" value="ECO:0007669"/>
    <property type="project" value="TreeGrafter"/>
</dbReference>
<proteinExistence type="inferred from homology"/>
<evidence type="ECO:0000256" key="3">
    <source>
        <dbReference type="ARBA" id="ARBA00011738"/>
    </source>
</evidence>
<organism evidence="8 9">
    <name type="scientific">Eisenbergiella massiliensis</name>
    <dbReference type="NCBI Taxonomy" id="1720294"/>
    <lineage>
        <taxon>Bacteria</taxon>
        <taxon>Bacillati</taxon>
        <taxon>Bacillota</taxon>
        <taxon>Clostridia</taxon>
        <taxon>Lachnospirales</taxon>
        <taxon>Lachnospiraceae</taxon>
        <taxon>Eisenbergiella</taxon>
    </lineage>
</organism>
<dbReference type="CDD" id="cd00609">
    <property type="entry name" value="AAT_like"/>
    <property type="match status" value="1"/>
</dbReference>
<evidence type="ECO:0000256" key="5">
    <source>
        <dbReference type="ARBA" id="ARBA00022679"/>
    </source>
</evidence>
<evidence type="ECO:0000259" key="7">
    <source>
        <dbReference type="Pfam" id="PF00155"/>
    </source>
</evidence>
<dbReference type="GO" id="GO:0008483">
    <property type="term" value="F:transaminase activity"/>
    <property type="evidence" value="ECO:0007669"/>
    <property type="project" value="UniProtKB-KW"/>
</dbReference>
<dbReference type="EMBL" id="QVLV01000021">
    <property type="protein sequence ID" value="RGE56740.1"/>
    <property type="molecule type" value="Genomic_DNA"/>
</dbReference>
<gene>
    <name evidence="8" type="ORF">DXC51_22525</name>
</gene>
<dbReference type="InterPro" id="IPR004839">
    <property type="entry name" value="Aminotransferase_I/II_large"/>
</dbReference>
<comment type="similarity">
    <text evidence="2">Belongs to the class-I pyridoxal-phosphate-dependent aminotransferase family.</text>
</comment>
<dbReference type="InterPro" id="IPR050859">
    <property type="entry name" value="Class-I_PLP-dep_aminotransf"/>
</dbReference>
<dbReference type="InterPro" id="IPR015421">
    <property type="entry name" value="PyrdxlP-dep_Trfase_major"/>
</dbReference>
<dbReference type="Proteomes" id="UP000260812">
    <property type="component" value="Unassembled WGS sequence"/>
</dbReference>
<dbReference type="AlphaFoldDB" id="A0A3E3HY46"/>
<dbReference type="RefSeq" id="WP_117545487.1">
    <property type="nucleotide sequence ID" value="NZ_QVLV01000021.1"/>
</dbReference>
<accession>A0A3E3HY46</accession>
<keyword evidence="4 8" id="KW-0032">Aminotransferase</keyword>
<protein>
    <submittedName>
        <fullName evidence="8">PLP-dependent aminotransferase family protein</fullName>
    </submittedName>
</protein>
<dbReference type="GO" id="GO:0030170">
    <property type="term" value="F:pyridoxal phosphate binding"/>
    <property type="evidence" value="ECO:0007669"/>
    <property type="project" value="InterPro"/>
</dbReference>
<dbReference type="Gene3D" id="3.90.1150.10">
    <property type="entry name" value="Aspartate Aminotransferase, domain 1"/>
    <property type="match status" value="1"/>
</dbReference>
<evidence type="ECO:0000313" key="8">
    <source>
        <dbReference type="EMBL" id="RGE56740.1"/>
    </source>
</evidence>
<evidence type="ECO:0000256" key="6">
    <source>
        <dbReference type="ARBA" id="ARBA00022898"/>
    </source>
</evidence>
<dbReference type="InterPro" id="IPR015424">
    <property type="entry name" value="PyrdxlP-dep_Trfase"/>
</dbReference>
<dbReference type="FunFam" id="3.40.640.10:FF:000053">
    <property type="entry name" value="Aminotransferase, class I"/>
    <property type="match status" value="1"/>
</dbReference>
<dbReference type="PANTHER" id="PTHR42790:SF19">
    <property type="entry name" value="KYNURENINE_ALPHA-AMINOADIPATE AMINOTRANSFERASE, MITOCHONDRIAL"/>
    <property type="match status" value="1"/>
</dbReference>
<dbReference type="InterPro" id="IPR015422">
    <property type="entry name" value="PyrdxlP-dep_Trfase_small"/>
</dbReference>
<dbReference type="Pfam" id="PF00155">
    <property type="entry name" value="Aminotran_1_2"/>
    <property type="match status" value="1"/>
</dbReference>